<dbReference type="InterPro" id="IPR021496">
    <property type="entry name" value="DUF3150"/>
</dbReference>
<dbReference type="Proteomes" id="UP000237423">
    <property type="component" value="Unassembled WGS sequence"/>
</dbReference>
<comment type="caution">
    <text evidence="1">The sequence shown here is derived from an EMBL/GenBank/DDBJ whole genome shotgun (WGS) entry which is preliminary data.</text>
</comment>
<evidence type="ECO:0000313" key="1">
    <source>
        <dbReference type="EMBL" id="POZ50623.1"/>
    </source>
</evidence>
<reference evidence="1 2" key="1">
    <citation type="submission" date="2017-11" db="EMBL/GenBank/DDBJ databases">
        <title>Draft Genome Sequence of Methylobacter psychrotolerans Sph1T, an Obligate Methanotroph from Low-Temperature Environments.</title>
        <authorList>
            <person name="Oshkin I.Y."/>
            <person name="Miroshnikov K."/>
            <person name="Belova S.E."/>
            <person name="Korzhenkov A."/>
            <person name="Toshchakov S.V."/>
            <person name="Dedysh S.N."/>
        </authorList>
    </citation>
    <scope>NUCLEOTIDE SEQUENCE [LARGE SCALE GENOMIC DNA]</scope>
    <source>
        <strain evidence="1 2">Sph1</strain>
    </source>
</reference>
<name>A0A2S5CII3_9GAMM</name>
<dbReference type="EMBL" id="PGFZ01000009">
    <property type="protein sequence ID" value="POZ50623.1"/>
    <property type="molecule type" value="Genomic_DNA"/>
</dbReference>
<evidence type="ECO:0008006" key="3">
    <source>
        <dbReference type="Google" id="ProtNLM"/>
    </source>
</evidence>
<dbReference type="AlphaFoldDB" id="A0A2S5CII3"/>
<sequence>MTTSTTATTNTTHTAEFMLDQLQVVKLTIRLWTSSKKLRPEDLKLADGTVLPPDTLASLGTKKTIDPKQLLEFTRIKKEAERICLEAGTRFIGGFANPSEEIPRIVNELDALSRLFDQEKQRFLNVYSESTEHWINQHPDFADAIRNAIEPAASVARKLVFDYMVFRVSKPQGELGDSLNRHTLSLSDQLFREIAQDAKELIDRSFVGKDSVTGRVLNAFRRMRDKLDSLGFLDYRCFPIVDEIDRVLASIPKSGPYNGSAYHALFALGLLLSDPDKVKAHGGGLSQTQASWPDDVGQPSAFESVMPEDDEQAMAWPNETTLFTLDDYNAIQYVEDDDEDDDVGNPRLPPHFNRTALSEWDATQAIVFTGAVQQPTTDVADAKTDGNVVKTQIPVPAINSTNDMWF</sequence>
<evidence type="ECO:0000313" key="2">
    <source>
        <dbReference type="Proteomes" id="UP000237423"/>
    </source>
</evidence>
<dbReference type="RefSeq" id="WP_103975167.1">
    <property type="nucleotide sequence ID" value="NZ_PGFZ01000009.1"/>
</dbReference>
<proteinExistence type="predicted"/>
<dbReference type="Pfam" id="PF11348">
    <property type="entry name" value="DUF3150"/>
    <property type="match status" value="1"/>
</dbReference>
<organism evidence="1 2">
    <name type="scientific">Methylovulum psychrotolerans</name>
    <dbReference type="NCBI Taxonomy" id="1704499"/>
    <lineage>
        <taxon>Bacteria</taxon>
        <taxon>Pseudomonadati</taxon>
        <taxon>Pseudomonadota</taxon>
        <taxon>Gammaproteobacteria</taxon>
        <taxon>Methylococcales</taxon>
        <taxon>Methylococcaceae</taxon>
        <taxon>Methylovulum</taxon>
    </lineage>
</organism>
<gene>
    <name evidence="1" type="ORF">AADEFJLK_03516</name>
</gene>
<accession>A0A2S5CII3</accession>
<protein>
    <recommendedName>
        <fullName evidence="3">DUF3150 domain-containing protein</fullName>
    </recommendedName>
</protein>